<keyword evidence="2" id="KW-0472">Membrane</keyword>
<keyword evidence="2" id="KW-1133">Transmembrane helix</keyword>
<comment type="caution">
    <text evidence="3">The sequence shown here is derived from an EMBL/GenBank/DDBJ whole genome shotgun (WGS) entry which is preliminary data.</text>
</comment>
<proteinExistence type="predicted"/>
<organism evidence="3 4">
    <name type="scientific">Candidatus Roizmanbacteria bacterium GW2011_GWA2_35_19</name>
    <dbReference type="NCBI Taxonomy" id="1618478"/>
    <lineage>
        <taxon>Bacteria</taxon>
        <taxon>Candidatus Roizmaniibacteriota</taxon>
    </lineage>
</organism>
<evidence type="ECO:0000313" key="3">
    <source>
        <dbReference type="EMBL" id="KKP72250.1"/>
    </source>
</evidence>
<dbReference type="STRING" id="1618478.UR68_C0019G0020"/>
<evidence type="ECO:0008006" key="5">
    <source>
        <dbReference type="Google" id="ProtNLM"/>
    </source>
</evidence>
<dbReference type="EMBL" id="LBQC01000019">
    <property type="protein sequence ID" value="KKP72250.1"/>
    <property type="molecule type" value="Genomic_DNA"/>
</dbReference>
<evidence type="ECO:0000313" key="4">
    <source>
        <dbReference type="Proteomes" id="UP000034457"/>
    </source>
</evidence>
<feature type="transmembrane region" description="Helical" evidence="2">
    <location>
        <begin position="5"/>
        <end position="25"/>
    </location>
</feature>
<accession>A0A0G0EAE1</accession>
<feature type="coiled-coil region" evidence="1">
    <location>
        <begin position="82"/>
        <end position="109"/>
    </location>
</feature>
<dbReference type="AlphaFoldDB" id="A0A0G0EAE1"/>
<reference evidence="3 4" key="1">
    <citation type="journal article" date="2015" name="Nature">
        <title>rRNA introns, odd ribosomes, and small enigmatic genomes across a large radiation of phyla.</title>
        <authorList>
            <person name="Brown C.T."/>
            <person name="Hug L.A."/>
            <person name="Thomas B.C."/>
            <person name="Sharon I."/>
            <person name="Castelle C.J."/>
            <person name="Singh A."/>
            <person name="Wilkins M.J."/>
            <person name="Williams K.H."/>
            <person name="Banfield J.F."/>
        </authorList>
    </citation>
    <scope>NUCLEOTIDE SEQUENCE [LARGE SCALE GENOMIC DNA]</scope>
</reference>
<sequence length="121" mass="13741">MMYTIFMITFILFLVVGAIMVYLAQNNLSLITLHLGPYSFSDIPLFYVIIGALIAGLIFAYIVFFINSIFTGFTMRGKDKTIKQGKSEVIDLTKQVHQLELENERLKNNSTVIEPQDINSL</sequence>
<gene>
    <name evidence="3" type="ORF">UR68_C0019G0020</name>
</gene>
<evidence type="ECO:0000256" key="1">
    <source>
        <dbReference type="SAM" id="Coils"/>
    </source>
</evidence>
<dbReference type="Proteomes" id="UP000034457">
    <property type="component" value="Unassembled WGS sequence"/>
</dbReference>
<keyword evidence="1" id="KW-0175">Coiled coil</keyword>
<protein>
    <recommendedName>
        <fullName evidence="5">Lipopolysaccharide assembly protein A domain-containing protein</fullName>
    </recommendedName>
</protein>
<feature type="transmembrane region" description="Helical" evidence="2">
    <location>
        <begin position="45"/>
        <end position="70"/>
    </location>
</feature>
<name>A0A0G0EAE1_9BACT</name>
<keyword evidence="2" id="KW-0812">Transmembrane</keyword>
<evidence type="ECO:0000256" key="2">
    <source>
        <dbReference type="SAM" id="Phobius"/>
    </source>
</evidence>